<keyword evidence="3" id="KW-1185">Reference proteome</keyword>
<dbReference type="Proteomes" id="UP001527925">
    <property type="component" value="Unassembled WGS sequence"/>
</dbReference>
<dbReference type="PANTHER" id="PTHR13465">
    <property type="entry name" value="UPF0183 PROTEIN"/>
    <property type="match status" value="1"/>
</dbReference>
<name>A0ABR4N871_9FUNG</name>
<organism evidence="2 3">
    <name type="scientific">Polyrhizophydium stewartii</name>
    <dbReference type="NCBI Taxonomy" id="2732419"/>
    <lineage>
        <taxon>Eukaryota</taxon>
        <taxon>Fungi</taxon>
        <taxon>Fungi incertae sedis</taxon>
        <taxon>Chytridiomycota</taxon>
        <taxon>Chytridiomycota incertae sedis</taxon>
        <taxon>Chytridiomycetes</taxon>
        <taxon>Rhizophydiales</taxon>
        <taxon>Rhizophydiales incertae sedis</taxon>
        <taxon>Polyrhizophydium</taxon>
    </lineage>
</organism>
<dbReference type="PANTHER" id="PTHR13465:SF2">
    <property type="entry name" value="PHAGOSOME ASSEMBLY FACTOR 1"/>
    <property type="match status" value="1"/>
</dbReference>
<evidence type="ECO:0000313" key="3">
    <source>
        <dbReference type="Proteomes" id="UP001527925"/>
    </source>
</evidence>
<evidence type="ECO:0000313" key="2">
    <source>
        <dbReference type="EMBL" id="KAL2915664.1"/>
    </source>
</evidence>
<dbReference type="InterPro" id="IPR005373">
    <property type="entry name" value="PHAF1"/>
</dbReference>
<evidence type="ECO:0000256" key="1">
    <source>
        <dbReference type="ARBA" id="ARBA00024339"/>
    </source>
</evidence>
<sequence>MDPAATPAARLVQLAVHPGKGLGRLALGLPLPAVIAYIKREAAVFRKYELKFGDQSPFDHPIVLNLLHNGIALRFDPVSQRLGSIEIYDFDKMSLSYGGSLFNSPAIVATFLLVYKTFGPTFPGEYEQDKFRYTLKYPGICFVFSIPAAFTPLQNTSDLPISFPDGSTPVVERIFIYCGDSLASATVPSLGPSDLYNELVLVHPGRGLCFTLRGSEIALGATCQDVLAEIGPPEDVVGKRRDKMGIHRIAATQAASGIQPSYIWNYFSMGVDLVFDATYHRVRKIILHTNMLAHHDVNLYARCNFDILPPPSPKSQAPSPASISCTSKWDEIQSILGKPLGPPVIFKRDPNHNPFGSTSYYGFNGLIFEIMKNGHIASLTLF</sequence>
<accession>A0ABR4N871</accession>
<dbReference type="Pfam" id="PF03676">
    <property type="entry name" value="PHAF1"/>
    <property type="match status" value="1"/>
</dbReference>
<dbReference type="InterPro" id="IPR039156">
    <property type="entry name" value="PHAF1/BROMI"/>
</dbReference>
<gene>
    <name evidence="2" type="ORF">HK105_204849</name>
</gene>
<comment type="similarity">
    <text evidence="1">Belongs to the PHAF1 family.</text>
</comment>
<comment type="caution">
    <text evidence="2">The sequence shown here is derived from an EMBL/GenBank/DDBJ whole genome shotgun (WGS) entry which is preliminary data.</text>
</comment>
<proteinExistence type="inferred from homology"/>
<protein>
    <submittedName>
        <fullName evidence="2">Uncharacterized protein</fullName>
    </submittedName>
</protein>
<dbReference type="EMBL" id="JADGIZ020000022">
    <property type="protein sequence ID" value="KAL2915664.1"/>
    <property type="molecule type" value="Genomic_DNA"/>
</dbReference>
<reference evidence="2 3" key="1">
    <citation type="submission" date="2023-09" db="EMBL/GenBank/DDBJ databases">
        <title>Pangenome analysis of Batrachochytrium dendrobatidis and related Chytrids.</title>
        <authorList>
            <person name="Yacoub M.N."/>
            <person name="Stajich J.E."/>
            <person name="James T.Y."/>
        </authorList>
    </citation>
    <scope>NUCLEOTIDE SEQUENCE [LARGE SCALE GENOMIC DNA]</scope>
    <source>
        <strain evidence="2 3">JEL0888</strain>
    </source>
</reference>